<keyword evidence="2" id="KW-1185">Reference proteome</keyword>
<reference evidence="1" key="1">
    <citation type="submission" date="2021-04" db="EMBL/GenBank/DDBJ databases">
        <authorList>
            <consortium name="Molecular Ecology Group"/>
        </authorList>
    </citation>
    <scope>NUCLEOTIDE SEQUENCE</scope>
</reference>
<accession>A0A8S3YG85</accession>
<proteinExistence type="predicted"/>
<evidence type="ECO:0008006" key="3">
    <source>
        <dbReference type="Google" id="ProtNLM"/>
    </source>
</evidence>
<feature type="non-terminal residue" evidence="1">
    <location>
        <position position="551"/>
    </location>
</feature>
<name>A0A8S3YG85_9EUPU</name>
<dbReference type="EMBL" id="CAJHNH020000129">
    <property type="protein sequence ID" value="CAG5115554.1"/>
    <property type="molecule type" value="Genomic_DNA"/>
</dbReference>
<dbReference type="OrthoDB" id="6151748at2759"/>
<organism evidence="1 2">
    <name type="scientific">Candidula unifasciata</name>
    <dbReference type="NCBI Taxonomy" id="100452"/>
    <lineage>
        <taxon>Eukaryota</taxon>
        <taxon>Metazoa</taxon>
        <taxon>Spiralia</taxon>
        <taxon>Lophotrochozoa</taxon>
        <taxon>Mollusca</taxon>
        <taxon>Gastropoda</taxon>
        <taxon>Heterobranchia</taxon>
        <taxon>Euthyneura</taxon>
        <taxon>Panpulmonata</taxon>
        <taxon>Eupulmonata</taxon>
        <taxon>Stylommatophora</taxon>
        <taxon>Helicina</taxon>
        <taxon>Helicoidea</taxon>
        <taxon>Geomitridae</taxon>
        <taxon>Candidula</taxon>
    </lineage>
</organism>
<protein>
    <recommendedName>
        <fullName evidence="3">SMB domain-containing protein</fullName>
    </recommendedName>
</protein>
<comment type="caution">
    <text evidence="1">The sequence shown here is derived from an EMBL/GenBank/DDBJ whole genome shotgun (WGS) entry which is preliminary data.</text>
</comment>
<evidence type="ECO:0000313" key="2">
    <source>
        <dbReference type="Proteomes" id="UP000678393"/>
    </source>
</evidence>
<dbReference type="AlphaFoldDB" id="A0A8S3YG85"/>
<dbReference type="PANTHER" id="PTHR45902">
    <property type="entry name" value="LATROPHILIN RECEPTOR-LIKE PROTEIN A"/>
    <property type="match status" value="1"/>
</dbReference>
<evidence type="ECO:0000313" key="1">
    <source>
        <dbReference type="EMBL" id="CAG5115554.1"/>
    </source>
</evidence>
<dbReference type="PANTHER" id="PTHR45902:SF1">
    <property type="entry name" value="LATROPHILIN RECEPTOR-LIKE PROTEIN A"/>
    <property type="match status" value="1"/>
</dbReference>
<dbReference type="InterPro" id="IPR053231">
    <property type="entry name" value="GPCR_LN-TM7"/>
</dbReference>
<gene>
    <name evidence="1" type="ORF">CUNI_LOCUS1112</name>
</gene>
<dbReference type="Proteomes" id="UP000678393">
    <property type="component" value="Unassembled WGS sequence"/>
</dbReference>
<sequence length="551" mass="62120">MHLSLCGYCGSSQMYMQTMKLFSKVPLPETAMKSNPTRSRRPSLASRLCSETGCCTGTRYTAERTGSAGNHVASSCYRCAPCQCDLNCSHFEDCCPDVVLETSHDNFLKPFTGSYPSVTSCENTELQDPPFEYSASEKDTRTRRQSDLLTAYRLEKETRSQSYFMVTGCPQTYSGDVHECQDSGTIAPVSSVTNDSAQVFININCALCHDVVDTIPWNIQISCENKKNFSSLYTPREVLLMSLSQPDCVLAYLPPSSHAARKCYSEPAMISRCNVTGNWNKRDSFLERACHSFLTPKVVDKIMYKNVFCFMCNHDDEPETHMLLTSCQKHPMSWSPPLEVSLRHEDLQQTDSVKRSFGDVRYRTCNSRGIYDHIEESCRDVVCELGQQMVAAKCQPMFASLRGLAFELYFGLHASEPIDISGDHGLLHRLPTEMEVYLGQTLLQGQVKLQDFAMSFNTTGHDGRCSQTSRDLGVYARLISESLNDQTQLQNDLLQVRHAKFSIVIQAWNMSFQAFPSETVWHTLQPLRRQAPQTLSSCVIMVSNSHMGLRR</sequence>